<organism evidence="4 5">
    <name type="scientific">Lactiplantibacillus mudanjiangensis</name>
    <dbReference type="NCBI Taxonomy" id="1296538"/>
    <lineage>
        <taxon>Bacteria</taxon>
        <taxon>Bacillati</taxon>
        <taxon>Bacillota</taxon>
        <taxon>Bacilli</taxon>
        <taxon>Lactobacillales</taxon>
        <taxon>Lactobacillaceae</taxon>
        <taxon>Lactiplantibacillus</taxon>
    </lineage>
</organism>
<dbReference type="InterPro" id="IPR025184">
    <property type="entry name" value="AadA_C"/>
</dbReference>
<dbReference type="EMBL" id="UYIG01000136">
    <property type="protein sequence ID" value="VDG29359.1"/>
    <property type="molecule type" value="Genomic_DNA"/>
</dbReference>
<reference evidence="4 5" key="1">
    <citation type="submission" date="2018-11" db="EMBL/GenBank/DDBJ databases">
        <authorList>
            <person name="Wuyts S."/>
        </authorList>
    </citation>
    <scope>NUCLEOTIDE SEQUENCE [LARGE SCALE GENOMIC DNA]</scope>
    <source>
        <strain evidence="4">Lactobacillus mudanjiangensis AMBF249</strain>
    </source>
</reference>
<evidence type="ECO:0000313" key="4">
    <source>
        <dbReference type="EMBL" id="VDG29359.1"/>
    </source>
</evidence>
<dbReference type="OrthoDB" id="5643411at2"/>
<dbReference type="CDD" id="cd05403">
    <property type="entry name" value="NT_KNTase_like"/>
    <property type="match status" value="1"/>
</dbReference>
<evidence type="ECO:0000256" key="1">
    <source>
        <dbReference type="ARBA" id="ARBA00022679"/>
    </source>
</evidence>
<keyword evidence="5" id="KW-1185">Reference proteome</keyword>
<dbReference type="InterPro" id="IPR043519">
    <property type="entry name" value="NT_sf"/>
</dbReference>
<dbReference type="GO" id="GO:0016779">
    <property type="term" value="F:nucleotidyltransferase activity"/>
    <property type="evidence" value="ECO:0007669"/>
    <property type="project" value="InterPro"/>
</dbReference>
<name>A0A660E0Z9_9LACO</name>
<keyword evidence="1 4" id="KW-0808">Transferase</keyword>
<proteinExistence type="predicted"/>
<dbReference type="Pfam" id="PF13427">
    <property type="entry name" value="AadA_C"/>
    <property type="match status" value="1"/>
</dbReference>
<dbReference type="InterPro" id="IPR002934">
    <property type="entry name" value="Polymerase_NTP_transf_dom"/>
</dbReference>
<evidence type="ECO:0000259" key="2">
    <source>
        <dbReference type="Pfam" id="PF01909"/>
    </source>
</evidence>
<dbReference type="AlphaFoldDB" id="A0A660E0Z9"/>
<feature type="domain" description="Polymerase nucleotidyl transferase" evidence="2">
    <location>
        <begin position="24"/>
        <end position="57"/>
    </location>
</feature>
<dbReference type="Proteomes" id="UP000289996">
    <property type="component" value="Unassembled WGS sequence"/>
</dbReference>
<dbReference type="Gene3D" id="3.30.460.10">
    <property type="entry name" value="Beta Polymerase, domain 2"/>
    <property type="match status" value="1"/>
</dbReference>
<feature type="domain" description="Adenylyltransferase AadA C-terminal" evidence="3">
    <location>
        <begin position="150"/>
        <end position="231"/>
    </location>
</feature>
<evidence type="ECO:0000313" key="5">
    <source>
        <dbReference type="Proteomes" id="UP000289996"/>
    </source>
</evidence>
<dbReference type="SUPFAM" id="SSF81301">
    <property type="entry name" value="Nucleotidyltransferase"/>
    <property type="match status" value="1"/>
</dbReference>
<sequence>MTTRTTQLLQRLVQTYTEVLTDNLVGIYLHGSYVLGSYNERVSDLDYIVVVRRPLDLPTKQALMTVTLNDLWSLAPAKGLEWHVLLLADTQHFHHPCPFDFHFSKMHLDRYKADPAAYVQTMHGTDPDLATHLTIMHASGQVLCGPAINDVFAPVPAAIYWQGLLFDVVDAPTMMCTQPMYTTLNLCRVLAYQQEHLILSKADGGIWGLAHVPQQYRPLVKQALDDYQDQPGSRYLMTQTQPFAQWALAQLNVG</sequence>
<dbReference type="Pfam" id="PF01909">
    <property type="entry name" value="NTP_transf_2"/>
    <property type="match status" value="1"/>
</dbReference>
<gene>
    <name evidence="4" type="ORF">MUDAN_MDHGFNIF_03495</name>
</gene>
<evidence type="ECO:0000259" key="3">
    <source>
        <dbReference type="Pfam" id="PF13427"/>
    </source>
</evidence>
<accession>A0A660E0Z9</accession>
<protein>
    <submittedName>
        <fullName evidence="4">Adenylyl transferase (Putative) [Lactobacillus plantarum JDM1]</fullName>
    </submittedName>
</protein>
<dbReference type="RefSeq" id="WP_130852099.1">
    <property type="nucleotide sequence ID" value="NZ_UYIG01000136.1"/>
</dbReference>